<comment type="catalytic activity">
    <reaction evidence="7">
        <text>adenosine(1518)/adenosine(1519) in 16S rRNA + 4 S-adenosyl-L-methionine = N(6)-dimethyladenosine(1518)/N(6)-dimethyladenosine(1519) in 16S rRNA + 4 S-adenosyl-L-homocysteine + 4 H(+)</text>
        <dbReference type="Rhea" id="RHEA:19609"/>
        <dbReference type="Rhea" id="RHEA-COMP:10232"/>
        <dbReference type="Rhea" id="RHEA-COMP:10233"/>
        <dbReference type="ChEBI" id="CHEBI:15378"/>
        <dbReference type="ChEBI" id="CHEBI:57856"/>
        <dbReference type="ChEBI" id="CHEBI:59789"/>
        <dbReference type="ChEBI" id="CHEBI:74411"/>
        <dbReference type="ChEBI" id="CHEBI:74493"/>
        <dbReference type="EC" id="2.1.1.182"/>
    </reaction>
</comment>
<comment type="function">
    <text evidence="7">Specifically dimethylates two adjacent adenosines (A1518 and A1519) in the loop of a conserved hairpin near the 3'-end of 16S rRNA in the 30S particle. May play a critical role in biogenesis of 30S subunits.</text>
</comment>
<evidence type="ECO:0000256" key="4">
    <source>
        <dbReference type="ARBA" id="ARBA00022679"/>
    </source>
</evidence>
<keyword evidence="6 7" id="KW-0694">RNA-binding</keyword>
<dbReference type="SMART" id="SM00650">
    <property type="entry name" value="rADc"/>
    <property type="match status" value="1"/>
</dbReference>
<dbReference type="Gene3D" id="3.40.50.150">
    <property type="entry name" value="Vaccinia Virus protein VP39"/>
    <property type="match status" value="1"/>
</dbReference>
<feature type="binding site" evidence="7 8">
    <location>
        <position position="56"/>
    </location>
    <ligand>
        <name>S-adenosyl-L-methionine</name>
        <dbReference type="ChEBI" id="CHEBI:59789"/>
    </ligand>
</feature>
<feature type="binding site" evidence="7 8">
    <location>
        <position position="126"/>
    </location>
    <ligand>
        <name>S-adenosyl-L-methionine</name>
        <dbReference type="ChEBI" id="CHEBI:59789"/>
    </ligand>
</feature>
<comment type="subcellular location">
    <subcellularLocation>
        <location evidence="7">Cytoplasm</location>
    </subcellularLocation>
</comment>
<dbReference type="InterPro" id="IPR011530">
    <property type="entry name" value="rRNA_adenine_dimethylase"/>
</dbReference>
<evidence type="ECO:0000256" key="2">
    <source>
        <dbReference type="ARBA" id="ARBA00022552"/>
    </source>
</evidence>
<dbReference type="InterPro" id="IPR023165">
    <property type="entry name" value="rRNA_Ade_diMease-like_C"/>
</dbReference>
<evidence type="ECO:0000256" key="1">
    <source>
        <dbReference type="ARBA" id="ARBA00022490"/>
    </source>
</evidence>
<dbReference type="Pfam" id="PF00398">
    <property type="entry name" value="RrnaAD"/>
    <property type="match status" value="1"/>
</dbReference>
<dbReference type="AlphaFoldDB" id="A0A7I8CZK0"/>
<dbReference type="FunFam" id="3.40.50.150:FF:000023">
    <property type="entry name" value="Ribosomal RNA small subunit methyltransferase A"/>
    <property type="match status" value="1"/>
</dbReference>
<evidence type="ECO:0000259" key="9">
    <source>
        <dbReference type="SMART" id="SM00650"/>
    </source>
</evidence>
<sequence length="284" mass="30486">MTMNLSNISTIRQLLSRHGFQFSKSLGQNFLINPSVCPRMAQQSGADASTGVLEIGPGIGVLTTELAKVAGKVVTVEVDARLLPVLEETVGHLSNVQVVHGDILKLDLSKLLGQYFPDMDVVVCANLPYYITSPILMALLESRLPFRSITVMVQKEAADRICAAPGTRASGAISAAVHYYAAPQVLFPVSRGSFLPAPNVDSCVIRLDLHPTPPVNVTNERRFFALIKAAFGQRRKTASNSISAGLGIPKSTVSDALKALGLPPSIRAEQLTLEQFTALNEQLL</sequence>
<dbReference type="PROSITE" id="PS51689">
    <property type="entry name" value="SAM_RNA_A_N6_MT"/>
    <property type="match status" value="1"/>
</dbReference>
<dbReference type="NCBIfam" id="TIGR00755">
    <property type="entry name" value="ksgA"/>
    <property type="match status" value="1"/>
</dbReference>
<dbReference type="InterPro" id="IPR001737">
    <property type="entry name" value="KsgA/Erm"/>
</dbReference>
<dbReference type="EMBL" id="AP023321">
    <property type="protein sequence ID" value="BCI59928.1"/>
    <property type="molecule type" value="Genomic_DNA"/>
</dbReference>
<feature type="binding site" evidence="7 8">
    <location>
        <position position="31"/>
    </location>
    <ligand>
        <name>S-adenosyl-L-methionine</name>
        <dbReference type="ChEBI" id="CHEBI:59789"/>
    </ligand>
</feature>
<evidence type="ECO:0000256" key="8">
    <source>
        <dbReference type="PROSITE-ProRule" id="PRU01026"/>
    </source>
</evidence>
<dbReference type="GO" id="GO:0052908">
    <property type="term" value="F:16S rRNA (adenine(1518)-N(6)/adenine(1519)-N(6))-dimethyltransferase activity"/>
    <property type="evidence" value="ECO:0007669"/>
    <property type="project" value="UniProtKB-EC"/>
</dbReference>
<dbReference type="SUPFAM" id="SSF53335">
    <property type="entry name" value="S-adenosyl-L-methionine-dependent methyltransferases"/>
    <property type="match status" value="1"/>
</dbReference>
<reference evidence="11" key="1">
    <citation type="submission" date="2020-07" db="EMBL/GenBank/DDBJ databases">
        <title>Complete genome sequencing of Clostridia bacterium strain 12CBH8.</title>
        <authorList>
            <person name="Sakamoto M."/>
            <person name="Murakami T."/>
            <person name="Mori H."/>
        </authorList>
    </citation>
    <scope>NUCLEOTIDE SEQUENCE [LARGE SCALE GENOMIC DNA]</scope>
    <source>
        <strain evidence="11">12CBH8</strain>
    </source>
</reference>
<keyword evidence="4 7" id="KW-0808">Transferase</keyword>
<dbReference type="PROSITE" id="PS01131">
    <property type="entry name" value="RRNA_A_DIMETH"/>
    <property type="match status" value="1"/>
</dbReference>
<dbReference type="HAMAP" id="MF_00607">
    <property type="entry name" value="16SrRNA_methyltr_A"/>
    <property type="match status" value="1"/>
</dbReference>
<evidence type="ECO:0000256" key="6">
    <source>
        <dbReference type="ARBA" id="ARBA00022884"/>
    </source>
</evidence>
<evidence type="ECO:0000256" key="3">
    <source>
        <dbReference type="ARBA" id="ARBA00022603"/>
    </source>
</evidence>
<evidence type="ECO:0000256" key="5">
    <source>
        <dbReference type="ARBA" id="ARBA00022691"/>
    </source>
</evidence>
<organism evidence="10 11">
    <name type="scientific">Solibaculum mannosilyticum</name>
    <dbReference type="NCBI Taxonomy" id="2780922"/>
    <lineage>
        <taxon>Bacteria</taxon>
        <taxon>Bacillati</taxon>
        <taxon>Bacillota</taxon>
        <taxon>Clostridia</taxon>
        <taxon>Eubacteriales</taxon>
        <taxon>Oscillospiraceae</taxon>
        <taxon>Solibaculum</taxon>
    </lineage>
</organism>
<proteinExistence type="inferred from homology"/>
<keyword evidence="11" id="KW-1185">Reference proteome</keyword>
<dbReference type="InterPro" id="IPR020598">
    <property type="entry name" value="rRNA_Ade_methylase_Trfase_N"/>
</dbReference>
<protein>
    <recommendedName>
        <fullName evidence="7">Ribosomal RNA small subunit methyltransferase A</fullName>
        <ecNumber evidence="7">2.1.1.182</ecNumber>
    </recommendedName>
    <alternativeName>
        <fullName evidence="7">16S rRNA (adenine(1518)-N(6)/adenine(1519)-N(6))-dimethyltransferase</fullName>
    </alternativeName>
    <alternativeName>
        <fullName evidence="7">16S rRNA dimethyladenosine transferase</fullName>
    </alternativeName>
    <alternativeName>
        <fullName evidence="7">16S rRNA dimethylase</fullName>
    </alternativeName>
    <alternativeName>
        <fullName evidence="7">S-adenosylmethionine-6-N', N'-adenosyl(rRNA) dimethyltransferase</fullName>
    </alternativeName>
</protein>
<feature type="domain" description="Ribosomal RNA adenine methylase transferase N-terminal" evidence="9">
    <location>
        <begin position="36"/>
        <end position="211"/>
    </location>
</feature>
<keyword evidence="2 7" id="KW-0698">rRNA processing</keyword>
<dbReference type="PANTHER" id="PTHR11727">
    <property type="entry name" value="DIMETHYLADENOSINE TRANSFERASE"/>
    <property type="match status" value="1"/>
</dbReference>
<dbReference type="CDD" id="cd02440">
    <property type="entry name" value="AdoMet_MTases"/>
    <property type="match status" value="1"/>
</dbReference>
<feature type="binding site" evidence="7 8">
    <location>
        <position position="29"/>
    </location>
    <ligand>
        <name>S-adenosyl-L-methionine</name>
        <dbReference type="ChEBI" id="CHEBI:59789"/>
    </ligand>
</feature>
<feature type="binding site" evidence="7 8">
    <location>
        <position position="77"/>
    </location>
    <ligand>
        <name>S-adenosyl-L-methionine</name>
        <dbReference type="ChEBI" id="CHEBI:59789"/>
    </ligand>
</feature>
<name>A0A7I8CZK0_9FIRM</name>
<accession>A0A7I8CZK0</accession>
<keyword evidence="1 7" id="KW-0963">Cytoplasm</keyword>
<dbReference type="GO" id="GO:0003723">
    <property type="term" value="F:RNA binding"/>
    <property type="evidence" value="ECO:0007669"/>
    <property type="project" value="UniProtKB-UniRule"/>
</dbReference>
<dbReference type="EC" id="2.1.1.182" evidence="7"/>
<gene>
    <name evidence="7 10" type="primary">rsmA</name>
    <name evidence="7" type="synonym">ksgA</name>
    <name evidence="10" type="ORF">C12CBH8_05670</name>
</gene>
<dbReference type="GO" id="GO:0005829">
    <property type="term" value="C:cytosol"/>
    <property type="evidence" value="ECO:0007669"/>
    <property type="project" value="TreeGrafter"/>
</dbReference>
<dbReference type="InterPro" id="IPR029063">
    <property type="entry name" value="SAM-dependent_MTases_sf"/>
</dbReference>
<dbReference type="PANTHER" id="PTHR11727:SF7">
    <property type="entry name" value="DIMETHYLADENOSINE TRANSFERASE-RELATED"/>
    <property type="match status" value="1"/>
</dbReference>
<feature type="binding site" evidence="7 8">
    <location>
        <position position="102"/>
    </location>
    <ligand>
        <name>S-adenosyl-L-methionine</name>
        <dbReference type="ChEBI" id="CHEBI:59789"/>
    </ligand>
</feature>
<dbReference type="Gene3D" id="1.10.8.100">
    <property type="entry name" value="Ribosomal RNA adenine dimethylase-like, domain 2"/>
    <property type="match status" value="1"/>
</dbReference>
<evidence type="ECO:0000313" key="11">
    <source>
        <dbReference type="Proteomes" id="UP000593890"/>
    </source>
</evidence>
<evidence type="ECO:0000313" key="10">
    <source>
        <dbReference type="EMBL" id="BCI59928.1"/>
    </source>
</evidence>
<evidence type="ECO:0000256" key="7">
    <source>
        <dbReference type="HAMAP-Rule" id="MF_00607"/>
    </source>
</evidence>
<keyword evidence="5 7" id="KW-0949">S-adenosyl-L-methionine</keyword>
<comment type="similarity">
    <text evidence="7">Belongs to the class I-like SAM-binding methyltransferase superfamily. rRNA adenine N(6)-methyltransferase family. RsmA subfamily.</text>
</comment>
<dbReference type="KEGG" id="sman:C12CBH8_05670"/>
<dbReference type="Proteomes" id="UP000593890">
    <property type="component" value="Chromosome"/>
</dbReference>
<keyword evidence="3 7" id="KW-0489">Methyltransferase</keyword>
<dbReference type="InterPro" id="IPR020596">
    <property type="entry name" value="rRNA_Ade_Mease_Trfase_CS"/>
</dbReference>